<accession>A0ABQ0JET6</accession>
<gene>
    <name evidence="5" type="ORF">JCM19239_2068</name>
</gene>
<keyword evidence="3" id="KW-0804">Transcription</keyword>
<evidence type="ECO:0000259" key="4">
    <source>
        <dbReference type="PROSITE" id="PS50949"/>
    </source>
</evidence>
<evidence type="ECO:0000256" key="3">
    <source>
        <dbReference type="ARBA" id="ARBA00023163"/>
    </source>
</evidence>
<reference evidence="6" key="1">
    <citation type="submission" date="2014-09" db="EMBL/GenBank/DDBJ databases">
        <title>Vibrio variabilis JCM 19239. (C206) whole genome shotgun sequence.</title>
        <authorList>
            <person name="Sawabe T."/>
            <person name="Meirelles P."/>
            <person name="Nakanishi M."/>
            <person name="Sayaka M."/>
            <person name="Hattori M."/>
            <person name="Ohkuma M."/>
        </authorList>
    </citation>
    <scope>NUCLEOTIDE SEQUENCE [LARGE SCALE GENOMIC DNA]</scope>
    <source>
        <strain evidence="6">JCM 19239</strain>
    </source>
</reference>
<dbReference type="Pfam" id="PF07729">
    <property type="entry name" value="FCD"/>
    <property type="match status" value="1"/>
</dbReference>
<evidence type="ECO:0000313" key="6">
    <source>
        <dbReference type="Proteomes" id="UP000029223"/>
    </source>
</evidence>
<dbReference type="InterPro" id="IPR036388">
    <property type="entry name" value="WH-like_DNA-bd_sf"/>
</dbReference>
<dbReference type="SUPFAM" id="SSF48008">
    <property type="entry name" value="GntR ligand-binding domain-like"/>
    <property type="match status" value="1"/>
</dbReference>
<dbReference type="InterPro" id="IPR011711">
    <property type="entry name" value="GntR_C"/>
</dbReference>
<dbReference type="CDD" id="cd07377">
    <property type="entry name" value="WHTH_GntR"/>
    <property type="match status" value="1"/>
</dbReference>
<dbReference type="SUPFAM" id="SSF46785">
    <property type="entry name" value="Winged helix' DNA-binding domain"/>
    <property type="match status" value="1"/>
</dbReference>
<reference evidence="6" key="2">
    <citation type="submission" date="2014-09" db="EMBL/GenBank/DDBJ databases">
        <authorList>
            <consortium name="NBRP consortium"/>
            <person name="Sawabe T."/>
            <person name="Meirelles P."/>
            <person name="Nakanishi M."/>
            <person name="Sayaka M."/>
            <person name="Hattori M."/>
            <person name="Ohkuma M."/>
        </authorList>
    </citation>
    <scope>NUCLEOTIDE SEQUENCE [LARGE SCALE GENOMIC DNA]</scope>
    <source>
        <strain evidence="6">JCM 19239</strain>
    </source>
</reference>
<dbReference type="PROSITE" id="PS50949">
    <property type="entry name" value="HTH_GNTR"/>
    <property type="match status" value="1"/>
</dbReference>
<dbReference type="PANTHER" id="PTHR43537">
    <property type="entry name" value="TRANSCRIPTIONAL REGULATOR, GNTR FAMILY"/>
    <property type="match status" value="1"/>
</dbReference>
<dbReference type="PRINTS" id="PR00035">
    <property type="entry name" value="HTHGNTR"/>
</dbReference>
<dbReference type="InterPro" id="IPR008920">
    <property type="entry name" value="TF_FadR/GntR_C"/>
</dbReference>
<dbReference type="PANTHER" id="PTHR43537:SF5">
    <property type="entry name" value="UXU OPERON TRANSCRIPTIONAL REGULATOR"/>
    <property type="match status" value="1"/>
</dbReference>
<feature type="domain" description="HTH gntR-type" evidence="4">
    <location>
        <begin position="10"/>
        <end position="78"/>
    </location>
</feature>
<dbReference type="InterPro" id="IPR036390">
    <property type="entry name" value="WH_DNA-bd_sf"/>
</dbReference>
<dbReference type="SMART" id="SM00345">
    <property type="entry name" value="HTH_GNTR"/>
    <property type="match status" value="1"/>
</dbReference>
<comment type="caution">
    <text evidence="5">The sequence shown here is derived from an EMBL/GenBank/DDBJ whole genome shotgun (WGS) entry which is preliminary data.</text>
</comment>
<evidence type="ECO:0000313" key="5">
    <source>
        <dbReference type="EMBL" id="GAL27256.1"/>
    </source>
</evidence>
<name>A0ABQ0JET6_9VIBR</name>
<dbReference type="InterPro" id="IPR000524">
    <property type="entry name" value="Tscrpt_reg_HTH_GntR"/>
</dbReference>
<keyword evidence="2" id="KW-0238">DNA-binding</keyword>
<sequence>MGKFNTISKETVTEKIIRQIADLITSGELQPGEKLPNERELAETFNVTRSRLREALRALSMVGMISIRAGEGSFVTDRRDMPPKDATMWMFHDALDSVEEMFEVRRLIETEVALKAFERFDEAGREMLKSAFEQLSAARAHSIETYMDCIDNFDLVLASQSGNKMYFKLTQTLHLLRRESALNTLRIEGGMEFSFKLRQDILTLLLPVHVRP</sequence>
<dbReference type="Proteomes" id="UP000029223">
    <property type="component" value="Unassembled WGS sequence"/>
</dbReference>
<dbReference type="Pfam" id="PF00392">
    <property type="entry name" value="GntR"/>
    <property type="match status" value="1"/>
</dbReference>
<protein>
    <submittedName>
        <fullName evidence="5">Transcriptional regulator GntR family</fullName>
    </submittedName>
</protein>
<keyword evidence="1" id="KW-0805">Transcription regulation</keyword>
<dbReference type="Gene3D" id="1.10.10.10">
    <property type="entry name" value="Winged helix-like DNA-binding domain superfamily/Winged helix DNA-binding domain"/>
    <property type="match status" value="1"/>
</dbReference>
<evidence type="ECO:0000256" key="1">
    <source>
        <dbReference type="ARBA" id="ARBA00023015"/>
    </source>
</evidence>
<proteinExistence type="predicted"/>
<evidence type="ECO:0000256" key="2">
    <source>
        <dbReference type="ARBA" id="ARBA00023125"/>
    </source>
</evidence>
<keyword evidence="6" id="KW-1185">Reference proteome</keyword>
<organism evidence="5 6">
    <name type="scientific">Vibrio variabilis</name>
    <dbReference type="NCBI Taxonomy" id="990271"/>
    <lineage>
        <taxon>Bacteria</taxon>
        <taxon>Pseudomonadati</taxon>
        <taxon>Pseudomonadota</taxon>
        <taxon>Gammaproteobacteria</taxon>
        <taxon>Vibrionales</taxon>
        <taxon>Vibrionaceae</taxon>
        <taxon>Vibrio</taxon>
    </lineage>
</organism>
<dbReference type="EMBL" id="BBMS01000027">
    <property type="protein sequence ID" value="GAL27256.1"/>
    <property type="molecule type" value="Genomic_DNA"/>
</dbReference>
<dbReference type="Gene3D" id="1.20.120.530">
    <property type="entry name" value="GntR ligand-binding domain-like"/>
    <property type="match status" value="1"/>
</dbReference>